<keyword evidence="3" id="KW-1185">Reference proteome</keyword>
<name>A0ABY6YYJ5_9BACL</name>
<dbReference type="Gene3D" id="3.30.1230.10">
    <property type="entry name" value="YlxR-like"/>
    <property type="match status" value="1"/>
</dbReference>
<accession>A0ABY6YYJ5</accession>
<protein>
    <submittedName>
        <fullName evidence="2">YlxR family protein</fullName>
    </submittedName>
</protein>
<dbReference type="InterPro" id="IPR037465">
    <property type="entry name" value="YlxR"/>
</dbReference>
<evidence type="ECO:0000313" key="3">
    <source>
        <dbReference type="Proteomes" id="UP001164803"/>
    </source>
</evidence>
<dbReference type="InterPro" id="IPR035931">
    <property type="entry name" value="YlxR-like_sf"/>
</dbReference>
<dbReference type="PANTHER" id="PTHR34215">
    <property type="entry name" value="BLL0784 PROTEIN"/>
    <property type="match status" value="1"/>
</dbReference>
<evidence type="ECO:0000259" key="1">
    <source>
        <dbReference type="Pfam" id="PF04296"/>
    </source>
</evidence>
<organism evidence="2 3">
    <name type="scientific">Alicyclobacillus dauci</name>
    <dbReference type="NCBI Taxonomy" id="1475485"/>
    <lineage>
        <taxon>Bacteria</taxon>
        <taxon>Bacillati</taxon>
        <taxon>Bacillota</taxon>
        <taxon>Bacilli</taxon>
        <taxon>Bacillales</taxon>
        <taxon>Alicyclobacillaceae</taxon>
        <taxon>Alicyclobacillus</taxon>
    </lineage>
</organism>
<reference evidence="2" key="1">
    <citation type="submission" date="2022-08" db="EMBL/GenBank/DDBJ databases">
        <title>Alicyclobacillus dauci DSM2870, complete genome.</title>
        <authorList>
            <person name="Wang Q."/>
            <person name="Cai R."/>
            <person name="Wang Z."/>
        </authorList>
    </citation>
    <scope>NUCLEOTIDE SEQUENCE</scope>
    <source>
        <strain evidence="2">DSM 28700</strain>
    </source>
</reference>
<evidence type="ECO:0000313" key="2">
    <source>
        <dbReference type="EMBL" id="WAH35368.1"/>
    </source>
</evidence>
<gene>
    <name evidence="2" type="ORF">NZD86_13785</name>
</gene>
<dbReference type="RefSeq" id="WP_268042538.1">
    <property type="nucleotide sequence ID" value="NZ_CP104064.1"/>
</dbReference>
<dbReference type="NCBIfam" id="NF047356">
    <property type="entry name" value="RNA_bind_RnpM"/>
    <property type="match status" value="1"/>
</dbReference>
<dbReference type="Proteomes" id="UP001164803">
    <property type="component" value="Chromosome"/>
</dbReference>
<dbReference type="Pfam" id="PF04296">
    <property type="entry name" value="YlxR"/>
    <property type="match status" value="1"/>
</dbReference>
<feature type="domain" description="YlxR" evidence="1">
    <location>
        <begin position="10"/>
        <end position="84"/>
    </location>
</feature>
<dbReference type="CDD" id="cd00279">
    <property type="entry name" value="YlxR"/>
    <property type="match status" value="1"/>
</dbReference>
<dbReference type="PANTHER" id="PTHR34215:SF1">
    <property type="entry name" value="YLXR DOMAIN-CONTAINING PROTEIN"/>
    <property type="match status" value="1"/>
</dbReference>
<proteinExistence type="predicted"/>
<dbReference type="EMBL" id="CP104064">
    <property type="protein sequence ID" value="WAH35368.1"/>
    <property type="molecule type" value="Genomic_DNA"/>
</dbReference>
<dbReference type="SUPFAM" id="SSF64376">
    <property type="entry name" value="YlxR-like"/>
    <property type="match status" value="1"/>
</dbReference>
<sequence>MNKVRKVPLRKCVGCQEMRPKRELIRVVHTPEGEVLIDSTGKRNGRGAYLCPDENCLHMAMKRKSLERALKMSIPEAVYHALEQQLNEAVRPS</sequence>
<dbReference type="InterPro" id="IPR007393">
    <property type="entry name" value="YlxR_dom"/>
</dbReference>